<feature type="region of interest" description="Disordered" evidence="2">
    <location>
        <begin position="842"/>
        <end position="900"/>
    </location>
</feature>
<feature type="region of interest" description="Disordered" evidence="2">
    <location>
        <begin position="394"/>
        <end position="610"/>
    </location>
</feature>
<feature type="region of interest" description="Disordered" evidence="2">
    <location>
        <begin position="625"/>
        <end position="703"/>
    </location>
</feature>
<dbReference type="Pfam" id="PF25817">
    <property type="entry name" value="ICE1_C"/>
    <property type="match status" value="1"/>
</dbReference>
<keyword evidence="5" id="KW-1185">Reference proteome</keyword>
<accession>A0A3P8UZ41</accession>
<reference evidence="4" key="3">
    <citation type="submission" date="2025-09" db="UniProtKB">
        <authorList>
            <consortium name="Ensembl"/>
        </authorList>
    </citation>
    <scope>IDENTIFICATION</scope>
</reference>
<feature type="compositionally biased region" description="Polar residues" evidence="2">
    <location>
        <begin position="627"/>
        <end position="640"/>
    </location>
</feature>
<proteinExistence type="predicted"/>
<keyword evidence="1" id="KW-0175">Coiled coil</keyword>
<feature type="region of interest" description="Disordered" evidence="2">
    <location>
        <begin position="917"/>
        <end position="991"/>
    </location>
</feature>
<feature type="coiled-coil region" evidence="1">
    <location>
        <begin position="52"/>
        <end position="228"/>
    </location>
</feature>
<feature type="compositionally biased region" description="Polar residues" evidence="2">
    <location>
        <begin position="679"/>
        <end position="703"/>
    </location>
</feature>
<organism evidence="4 5">
    <name type="scientific">Cynoglossus semilaevis</name>
    <name type="common">Tongue sole</name>
    <dbReference type="NCBI Taxonomy" id="244447"/>
    <lineage>
        <taxon>Eukaryota</taxon>
        <taxon>Metazoa</taxon>
        <taxon>Chordata</taxon>
        <taxon>Craniata</taxon>
        <taxon>Vertebrata</taxon>
        <taxon>Euteleostomi</taxon>
        <taxon>Actinopterygii</taxon>
        <taxon>Neopterygii</taxon>
        <taxon>Teleostei</taxon>
        <taxon>Neoteleostei</taxon>
        <taxon>Acanthomorphata</taxon>
        <taxon>Carangaria</taxon>
        <taxon>Pleuronectiformes</taxon>
        <taxon>Pleuronectoidei</taxon>
        <taxon>Cynoglossidae</taxon>
        <taxon>Cynoglossinae</taxon>
        <taxon>Cynoglossus</taxon>
    </lineage>
</organism>
<feature type="compositionally biased region" description="Basic and acidic residues" evidence="2">
    <location>
        <begin position="467"/>
        <end position="499"/>
    </location>
</feature>
<feature type="compositionally biased region" description="Polar residues" evidence="2">
    <location>
        <begin position="529"/>
        <end position="539"/>
    </location>
</feature>
<evidence type="ECO:0000256" key="2">
    <source>
        <dbReference type="SAM" id="MobiDB-lite"/>
    </source>
</evidence>
<dbReference type="GeneTree" id="ENSGT00950000183199"/>
<name>A0A3P8UZ41_CYNSE</name>
<reference evidence="4" key="2">
    <citation type="submission" date="2025-08" db="UniProtKB">
        <authorList>
            <consortium name="Ensembl"/>
        </authorList>
    </citation>
    <scope>IDENTIFICATION</scope>
</reference>
<dbReference type="PANTHER" id="PTHR11852">
    <property type="entry name" value="PLATELET-ACTIVATING FACTOR ACETYLHYDROLASE"/>
    <property type="match status" value="1"/>
</dbReference>
<dbReference type="KEGG" id="csem:103388316"/>
<dbReference type="CTD" id="23379"/>
<reference evidence="4 5" key="1">
    <citation type="journal article" date="2014" name="Nat. Genet.">
        <title>Whole-genome sequence of a flatfish provides insights into ZW sex chromosome evolution and adaptation to a benthic lifestyle.</title>
        <authorList>
            <person name="Chen S."/>
            <person name="Zhang G."/>
            <person name="Shao C."/>
            <person name="Huang Q."/>
            <person name="Liu G."/>
            <person name="Zhang P."/>
            <person name="Song W."/>
            <person name="An N."/>
            <person name="Chalopin D."/>
            <person name="Volff J.N."/>
            <person name="Hong Y."/>
            <person name="Li Q."/>
            <person name="Sha Z."/>
            <person name="Zhou H."/>
            <person name="Xie M."/>
            <person name="Yu Q."/>
            <person name="Liu Y."/>
            <person name="Xiang H."/>
            <person name="Wang N."/>
            <person name="Wu K."/>
            <person name="Yang C."/>
            <person name="Zhou Q."/>
            <person name="Liao X."/>
            <person name="Yang L."/>
            <person name="Hu Q."/>
            <person name="Zhang J."/>
            <person name="Meng L."/>
            <person name="Jin L."/>
            <person name="Tian Y."/>
            <person name="Lian J."/>
            <person name="Yang J."/>
            <person name="Miao G."/>
            <person name="Liu S."/>
            <person name="Liang Z."/>
            <person name="Yan F."/>
            <person name="Li Y."/>
            <person name="Sun B."/>
            <person name="Zhang H."/>
            <person name="Zhang J."/>
            <person name="Zhu Y."/>
            <person name="Du M."/>
            <person name="Zhao Y."/>
            <person name="Schartl M."/>
            <person name="Tang Q."/>
            <person name="Wang J."/>
        </authorList>
    </citation>
    <scope>NUCLEOTIDE SEQUENCE</scope>
</reference>
<feature type="region of interest" description="Disordered" evidence="2">
    <location>
        <begin position="349"/>
        <end position="381"/>
    </location>
</feature>
<dbReference type="OrthoDB" id="2238957at2759"/>
<feature type="compositionally biased region" description="Basic and acidic residues" evidence="2">
    <location>
        <begin position="660"/>
        <end position="677"/>
    </location>
</feature>
<evidence type="ECO:0000313" key="4">
    <source>
        <dbReference type="Ensembl" id="ENSCSEP00000006036.1"/>
    </source>
</evidence>
<feature type="compositionally biased region" description="Low complexity" evidence="2">
    <location>
        <begin position="820"/>
        <end position="830"/>
    </location>
</feature>
<feature type="compositionally biased region" description="Basic and acidic residues" evidence="2">
    <location>
        <begin position="540"/>
        <end position="559"/>
    </location>
</feature>
<feature type="region of interest" description="Disordered" evidence="2">
    <location>
        <begin position="1047"/>
        <end position="1126"/>
    </location>
</feature>
<dbReference type="Ensembl" id="ENSCSET00000006101.1">
    <property type="protein sequence ID" value="ENSCSEP00000006036.1"/>
    <property type="gene ID" value="ENSCSEG00000003893.1"/>
</dbReference>
<dbReference type="PANTHER" id="PTHR11852:SF4">
    <property type="entry name" value="LITTLE ELONGATION COMPLEX SUBUNIT 1"/>
    <property type="match status" value="1"/>
</dbReference>
<dbReference type="STRING" id="244447.ENSCSEP00000006036"/>
<dbReference type="InterPro" id="IPR057881">
    <property type="entry name" value="ICE1_C"/>
</dbReference>
<dbReference type="Proteomes" id="UP000265120">
    <property type="component" value="Chromosome 13"/>
</dbReference>
<evidence type="ECO:0000313" key="5">
    <source>
        <dbReference type="Proteomes" id="UP000265120"/>
    </source>
</evidence>
<feature type="compositionally biased region" description="Polar residues" evidence="2">
    <location>
        <begin position="427"/>
        <end position="466"/>
    </location>
</feature>
<feature type="compositionally biased region" description="Polar residues" evidence="2">
    <location>
        <begin position="929"/>
        <end position="958"/>
    </location>
</feature>
<evidence type="ECO:0000259" key="3">
    <source>
        <dbReference type="Pfam" id="PF25817"/>
    </source>
</evidence>
<dbReference type="RefSeq" id="XP_008321471.1">
    <property type="nucleotide sequence ID" value="XM_008323249.3"/>
</dbReference>
<feature type="region of interest" description="Disordered" evidence="2">
    <location>
        <begin position="804"/>
        <end position="830"/>
    </location>
</feature>
<protein>
    <submittedName>
        <fullName evidence="4">Interactor of little elongation complex ELL subunit 1</fullName>
    </submittedName>
</protein>
<evidence type="ECO:0000256" key="1">
    <source>
        <dbReference type="SAM" id="Coils"/>
    </source>
</evidence>
<feature type="domain" description="Little elongation complex subunit 1 C-terminal" evidence="3">
    <location>
        <begin position="1276"/>
        <end position="1466"/>
    </location>
</feature>
<sequence length="1475" mass="162116">MMPGDNQSKTVAIAADATVGNCQNCSVLHQTVTEYVSSFLALKQEIAGSHDTVRLQQQVEELQVKLVTLEKKTCDYDSVKAELEEKKNAVRACEQMSEEIKKLKQENSRATADNENLEKQLKDMKEITEKQSLDNMQLKRDKAAVENELLETQVTLTKSRAEALRVEQLIDEKAKIIQTKEILKNQVSLLEDSVCKKNHQISQLVSEKGFCERNMHDLQVRLLKLERERNKEYRSISTQAKAPEEPKVDHEKVRTLLEELWTCVDIYGQHSKNQHLSNVDTSLNPNSSSNSSLLLPSLARNGVCAHLREDNMESHIYEVKKKTDYPQMKMSPPSQKAVKLQVSLQALDTRKKKANVASPKNTKSLSTDHRATDSSTDPEMSKVSVEEIMKMFRPLPPCMSPLPYEDTETEPMETEDEKTEIHPQPLNDLTDQQVPLTKTLSSSTCHNLSSPVEKTTVTTLDVTHPSSENDPKELGQNEWTKTVETKQRTEGKDAPKDMFTEQGAASPSSSSPPSDNSHLVVSVTGEENPVTSLSSSKTESPLRRSENQSETPTKMDVDGRVGFTSDKSVSPEAGDGGVSVQAGDVLPNSPPTFPDPVANTKVPSTVNNSDVEKTQQDTFVDEFVPMPQQNGISPGKQSGEPQEGDICMSGRSTSNKTVKKINESKGSEVENSHEVQRSIKGQRSSPSLESHNTTGPQSPPTILQLNVNDDGGQESEQAAFRTTSDHNLKLEHKSALTISEETYSLDYKSLAENTHTACRRFSPVCLFPSVKVQSLEACVDEGKSQLTVGNTSIRTHKKLLRSVAHSEQNGVDDDPQENRSSLQTSSSSLTQHTVITNGLRQCLEPSTGESGGPQLTETAAASPTLSPQPVQCLGDLRSKMGPPLPPLLTPLSTPPKHGKSISPCQAIGKLSFPSPLDRAASPHTPVSAHVTSSKHPLNSLNSPLRSNGVLSSPLQFGSATPKHAVPVPGRLPVTAKNASPSSSSSPSQENSMRILDTMYPEMSARARTLSILRGNVNLSICTSDSGTLPTTADSQVSGFKSINSTSTAFTKTEGKGEKRPAASLLQPQNNKCRRLDDCSDTNSETQMASCSSSNAQETASSKTVFTPPEHPSSSMGSGEQEEKNPVTEALEKIQHKCFDLLPVVQSHVWVKNLPKKPVMREEEKDVVSDVGHGSRLAADDMMSAILNKLKAEKNSLSSDYTQALCRVYTALCRQRSLWEQARVFAYCILTEDFPDAAKLILFMATTWPSVFSQSSPLCQAIHIVTKLKANDELLTCLTAFLGWEKMPPCDIDHLISRLLSELRTGSGLVLTEHNRYGYDLGPHAWEHVFTLHLLCMHKKWKWTYEHVLGKELWPLMNSWMTQPRDRQTPVSDVTVATVLRLIGCLGQMGMKEKCVSSVVTVASVINAFGRHGLSEGVPWEVQLAAIYCIYELSPCNPKQAMEALAGWREDTSQRVPPAVTSCINQLASVCRQVKS</sequence>
<feature type="compositionally biased region" description="Acidic residues" evidence="2">
    <location>
        <begin position="405"/>
        <end position="418"/>
    </location>
</feature>
<dbReference type="GeneID" id="103388316"/>
<feature type="compositionally biased region" description="Polar residues" evidence="2">
    <location>
        <begin position="853"/>
        <end position="869"/>
    </location>
</feature>
<dbReference type="InParanoid" id="A0A3P8UZ41"/>
<feature type="compositionally biased region" description="Polar residues" evidence="2">
    <location>
        <begin position="1080"/>
        <end position="1104"/>
    </location>
</feature>